<dbReference type="InterPro" id="IPR011032">
    <property type="entry name" value="GroES-like_sf"/>
</dbReference>
<dbReference type="SUPFAM" id="SSF51735">
    <property type="entry name" value="NAD(P)-binding Rossmann-fold domains"/>
    <property type="match status" value="1"/>
</dbReference>
<dbReference type="InterPro" id="IPR013149">
    <property type="entry name" value="ADH-like_C"/>
</dbReference>
<keyword evidence="3" id="KW-1185">Reference proteome</keyword>
<dbReference type="SMART" id="SM00829">
    <property type="entry name" value="PKS_ER"/>
    <property type="match status" value="1"/>
</dbReference>
<dbReference type="SUPFAM" id="SSF50129">
    <property type="entry name" value="GroES-like"/>
    <property type="match status" value="1"/>
</dbReference>
<name>A0A0C9T7N8_PLICR</name>
<organism evidence="2 3">
    <name type="scientific">Plicaturopsis crispa FD-325 SS-3</name>
    <dbReference type="NCBI Taxonomy" id="944288"/>
    <lineage>
        <taxon>Eukaryota</taxon>
        <taxon>Fungi</taxon>
        <taxon>Dikarya</taxon>
        <taxon>Basidiomycota</taxon>
        <taxon>Agaricomycotina</taxon>
        <taxon>Agaricomycetes</taxon>
        <taxon>Agaricomycetidae</taxon>
        <taxon>Amylocorticiales</taxon>
        <taxon>Amylocorticiaceae</taxon>
        <taxon>Plicatura</taxon>
        <taxon>Plicaturopsis crispa</taxon>
    </lineage>
</organism>
<evidence type="ECO:0000259" key="1">
    <source>
        <dbReference type="SMART" id="SM00829"/>
    </source>
</evidence>
<dbReference type="Gene3D" id="3.40.50.720">
    <property type="entry name" value="NAD(P)-binding Rossmann-like Domain"/>
    <property type="match status" value="1"/>
</dbReference>
<dbReference type="GO" id="GO:0016651">
    <property type="term" value="F:oxidoreductase activity, acting on NAD(P)H"/>
    <property type="evidence" value="ECO:0007669"/>
    <property type="project" value="InterPro"/>
</dbReference>
<protein>
    <recommendedName>
        <fullName evidence="1">Enoyl reductase (ER) domain-containing protein</fullName>
    </recommendedName>
</protein>
<dbReference type="PANTHER" id="PTHR45348:SF5">
    <property type="entry name" value="OXIDOREDUCTASE, PUTATIVE (AFU_ORTHOLOGUE AFUA_8G01420)-RELATED"/>
    <property type="match status" value="1"/>
</dbReference>
<proteinExistence type="predicted"/>
<dbReference type="InterPro" id="IPR036291">
    <property type="entry name" value="NAD(P)-bd_dom_sf"/>
</dbReference>
<dbReference type="InterPro" id="IPR020843">
    <property type="entry name" value="ER"/>
</dbReference>
<sequence>MKAVKIQAGKTVAVVEAPVPTPLESQLLVKVAAVAINPADWKTVEFELAGAPGSTVGSELAGTVEKVGLHSRFAPGDRIAAFVRGCSKSDPTSGAFAEYAAVDEHAAFKLPADMSFEDAASLPVAFATAGISLRSLGLPISLEPVRCGEPILVYGGATSVSQAFIQFAKALGFEVIATASTTNHEYLRKLGADHVIDYHDADKCIAGIKAALNGRELKLAHDGISEGGSVPIVCSSVTPSADTKVSLVLYVPPSAIPPGVTASNALGYLVLGRAVNFYGMHFPASPELAQAHAEFTLLGEKAIASGIVKPQEIRTLPGGLEGIKDALALLKDEGGSRAKLVLTVA</sequence>
<dbReference type="Pfam" id="PF08240">
    <property type="entry name" value="ADH_N"/>
    <property type="match status" value="1"/>
</dbReference>
<dbReference type="EMBL" id="KN832572">
    <property type="protein sequence ID" value="KII84183.1"/>
    <property type="molecule type" value="Genomic_DNA"/>
</dbReference>
<evidence type="ECO:0000313" key="2">
    <source>
        <dbReference type="EMBL" id="KII84183.1"/>
    </source>
</evidence>
<dbReference type="OrthoDB" id="10257049at2759"/>
<dbReference type="Proteomes" id="UP000053263">
    <property type="component" value="Unassembled WGS sequence"/>
</dbReference>
<dbReference type="Pfam" id="PF00107">
    <property type="entry name" value="ADH_zinc_N"/>
    <property type="match status" value="1"/>
</dbReference>
<accession>A0A0C9T7N8</accession>
<dbReference type="HOGENOM" id="CLU_026673_16_1_1"/>
<evidence type="ECO:0000313" key="3">
    <source>
        <dbReference type="Proteomes" id="UP000053263"/>
    </source>
</evidence>
<dbReference type="InterPro" id="IPR047122">
    <property type="entry name" value="Trans-enoyl_RdTase-like"/>
</dbReference>
<feature type="domain" description="Enoyl reductase (ER)" evidence="1">
    <location>
        <begin position="9"/>
        <end position="342"/>
    </location>
</feature>
<dbReference type="CDD" id="cd08249">
    <property type="entry name" value="enoyl_reductase_like"/>
    <property type="match status" value="1"/>
</dbReference>
<gene>
    <name evidence="2" type="ORF">PLICRDRAFT_147475</name>
</gene>
<dbReference type="AlphaFoldDB" id="A0A0C9T7N8"/>
<dbReference type="InterPro" id="IPR013154">
    <property type="entry name" value="ADH-like_N"/>
</dbReference>
<dbReference type="PANTHER" id="PTHR45348">
    <property type="entry name" value="HYPOTHETICAL OXIDOREDUCTASE (EUROFUNG)"/>
    <property type="match status" value="1"/>
</dbReference>
<reference evidence="2 3" key="1">
    <citation type="submission" date="2014-06" db="EMBL/GenBank/DDBJ databases">
        <title>Evolutionary Origins and Diversification of the Mycorrhizal Mutualists.</title>
        <authorList>
            <consortium name="DOE Joint Genome Institute"/>
            <consortium name="Mycorrhizal Genomics Consortium"/>
            <person name="Kohler A."/>
            <person name="Kuo A."/>
            <person name="Nagy L.G."/>
            <person name="Floudas D."/>
            <person name="Copeland A."/>
            <person name="Barry K.W."/>
            <person name="Cichocki N."/>
            <person name="Veneault-Fourrey C."/>
            <person name="LaButti K."/>
            <person name="Lindquist E.A."/>
            <person name="Lipzen A."/>
            <person name="Lundell T."/>
            <person name="Morin E."/>
            <person name="Murat C."/>
            <person name="Riley R."/>
            <person name="Ohm R."/>
            <person name="Sun H."/>
            <person name="Tunlid A."/>
            <person name="Henrissat B."/>
            <person name="Grigoriev I.V."/>
            <person name="Hibbett D.S."/>
            <person name="Martin F."/>
        </authorList>
    </citation>
    <scope>NUCLEOTIDE SEQUENCE [LARGE SCALE GENOMIC DNA]</scope>
    <source>
        <strain evidence="2 3">FD-325 SS-3</strain>
    </source>
</reference>
<dbReference type="Gene3D" id="3.90.180.10">
    <property type="entry name" value="Medium-chain alcohol dehydrogenases, catalytic domain"/>
    <property type="match status" value="1"/>
</dbReference>